<dbReference type="InterPro" id="IPR036291">
    <property type="entry name" value="NAD(P)-bd_dom_sf"/>
</dbReference>
<proteinExistence type="inferred from homology"/>
<dbReference type="GO" id="GO:0050664">
    <property type="term" value="F:oxidoreductase activity, acting on NAD(P)H, oxygen as acceptor"/>
    <property type="evidence" value="ECO:0007669"/>
    <property type="project" value="TreeGrafter"/>
</dbReference>
<dbReference type="PANTHER" id="PTHR43008:SF13">
    <property type="entry name" value="L-XYLULOSE REDUCTASE-RELATED"/>
    <property type="match status" value="1"/>
</dbReference>
<dbReference type="PRINTS" id="PR00081">
    <property type="entry name" value="GDHRDH"/>
</dbReference>
<dbReference type="EMBL" id="CP115613">
    <property type="protein sequence ID" value="WBW75093.1"/>
    <property type="molecule type" value="Genomic_DNA"/>
</dbReference>
<dbReference type="PROSITE" id="PS00061">
    <property type="entry name" value="ADH_SHORT"/>
    <property type="match status" value="1"/>
</dbReference>
<dbReference type="Pfam" id="PF13561">
    <property type="entry name" value="adh_short_C2"/>
    <property type="match status" value="1"/>
</dbReference>
<reference evidence="4 5" key="1">
    <citation type="journal article" date="2023" name="G3 (Bethesda)">
        <title>A high-quality reference genome for the fission yeast Schizosaccharomyces osmophilus.</title>
        <authorList>
            <person name="Jia G.S."/>
            <person name="Zhang W.C."/>
            <person name="Liang Y."/>
            <person name="Liu X.H."/>
            <person name="Rhind N."/>
            <person name="Pidoux A."/>
            <person name="Brysch-Herzberg M."/>
            <person name="Du L.L."/>
        </authorList>
    </citation>
    <scope>NUCLEOTIDE SEQUENCE [LARGE SCALE GENOMIC DNA]</scope>
    <source>
        <strain evidence="4 5">CBS 15793</strain>
    </source>
</reference>
<keyword evidence="2" id="KW-0521">NADP</keyword>
<dbReference type="KEGG" id="som:SOMG_04930"/>
<dbReference type="Proteomes" id="UP001212411">
    <property type="component" value="Chromosome 3"/>
</dbReference>
<dbReference type="InterPro" id="IPR002347">
    <property type="entry name" value="SDR_fam"/>
</dbReference>
<keyword evidence="3" id="KW-0560">Oxidoreductase</keyword>
<gene>
    <name evidence="4" type="ORF">SOMG_04930</name>
</gene>
<organism evidence="4 5">
    <name type="scientific">Schizosaccharomyces osmophilus</name>
    <dbReference type="NCBI Taxonomy" id="2545709"/>
    <lineage>
        <taxon>Eukaryota</taxon>
        <taxon>Fungi</taxon>
        <taxon>Dikarya</taxon>
        <taxon>Ascomycota</taxon>
        <taxon>Taphrinomycotina</taxon>
        <taxon>Schizosaccharomycetes</taxon>
        <taxon>Schizosaccharomycetales</taxon>
        <taxon>Schizosaccharomycetaceae</taxon>
        <taxon>Schizosaccharomyces</taxon>
    </lineage>
</organism>
<keyword evidence="5" id="KW-1185">Reference proteome</keyword>
<dbReference type="PANTHER" id="PTHR43008">
    <property type="entry name" value="BENZIL REDUCTASE"/>
    <property type="match status" value="1"/>
</dbReference>
<dbReference type="FunFam" id="3.40.50.720:FF:000084">
    <property type="entry name" value="Short-chain dehydrogenase reductase"/>
    <property type="match status" value="1"/>
</dbReference>
<evidence type="ECO:0000313" key="4">
    <source>
        <dbReference type="EMBL" id="WBW75093.1"/>
    </source>
</evidence>
<dbReference type="RefSeq" id="XP_056039336.1">
    <property type="nucleotide sequence ID" value="XM_056183705.1"/>
</dbReference>
<sequence length="265" mass="28715">MTFKVNPVPTELENKHVLDLFRLSGKNAVVFGGSKGIGMSVCSAFAQAGANVVMTYHSTPCKEKAMKLAKETGVRVDAIECNVGDEKSVASAFEEIKRLHDKIDVVVANAGVAFRSAAEECTTDQWENIMNVNVTSIHRIASRSGQIFKEQGFGNFIATASMSGTIVNTPQKISAYCTSKAAVKHYCKALAIEWAGFARVNTVSPGYIATDMPGYQFRKDWEPYVPMQRIGLSTELRGAYLFLGSDASTFITGLDLVVDGGYTVI</sequence>
<dbReference type="AlphaFoldDB" id="A0AAF0AZE3"/>
<evidence type="ECO:0000256" key="3">
    <source>
        <dbReference type="ARBA" id="ARBA00023002"/>
    </source>
</evidence>
<name>A0AAF0AZE3_9SCHI</name>
<accession>A0AAF0AZE3</accession>
<dbReference type="GeneID" id="80878394"/>
<comment type="similarity">
    <text evidence="1">Belongs to the short-chain dehydrogenases/reductases (SDR) family.</text>
</comment>
<dbReference type="InterPro" id="IPR020904">
    <property type="entry name" value="Sc_DH/Rdtase_CS"/>
</dbReference>
<dbReference type="SUPFAM" id="SSF51735">
    <property type="entry name" value="NAD(P)-binding Rossmann-fold domains"/>
    <property type="match status" value="1"/>
</dbReference>
<protein>
    <submittedName>
        <fullName evidence="4">Short chain dehydrogenase</fullName>
    </submittedName>
</protein>
<dbReference type="Gene3D" id="3.40.50.720">
    <property type="entry name" value="NAD(P)-binding Rossmann-like Domain"/>
    <property type="match status" value="1"/>
</dbReference>
<evidence type="ECO:0000256" key="1">
    <source>
        <dbReference type="ARBA" id="ARBA00006484"/>
    </source>
</evidence>
<evidence type="ECO:0000256" key="2">
    <source>
        <dbReference type="ARBA" id="ARBA00022857"/>
    </source>
</evidence>
<dbReference type="GO" id="GO:0016616">
    <property type="term" value="F:oxidoreductase activity, acting on the CH-OH group of donors, NAD or NADP as acceptor"/>
    <property type="evidence" value="ECO:0007669"/>
    <property type="project" value="UniProtKB-ARBA"/>
</dbReference>
<evidence type="ECO:0000313" key="5">
    <source>
        <dbReference type="Proteomes" id="UP001212411"/>
    </source>
</evidence>
<dbReference type="PRINTS" id="PR00080">
    <property type="entry name" value="SDRFAMILY"/>
</dbReference>